<evidence type="ECO:0000256" key="1">
    <source>
        <dbReference type="SAM" id="Phobius"/>
    </source>
</evidence>
<keyword evidence="1" id="KW-0812">Transmembrane</keyword>
<evidence type="ECO:0000313" key="2">
    <source>
        <dbReference type="EMBL" id="CAB4841767.1"/>
    </source>
</evidence>
<organism evidence="2">
    <name type="scientific">freshwater metagenome</name>
    <dbReference type="NCBI Taxonomy" id="449393"/>
    <lineage>
        <taxon>unclassified sequences</taxon>
        <taxon>metagenomes</taxon>
        <taxon>ecological metagenomes</taxon>
    </lineage>
</organism>
<dbReference type="EMBL" id="CAFAZX010000020">
    <property type="protein sequence ID" value="CAB4841767.1"/>
    <property type="molecule type" value="Genomic_DNA"/>
</dbReference>
<sequence length="120" mass="13376">MKFVNRFWRDDRGVVESTLVIIPLMVLFLITASLILAVNYRNLDLSYAQSEATTGAITGEVLASDEVASFSSWFSVGKLQVLITHRRRLLPSILPAMPFLAHEKARTTDVVGVAVMERQP</sequence>
<accession>A0A6J7B8Q5</accession>
<proteinExistence type="predicted"/>
<evidence type="ECO:0000313" key="3">
    <source>
        <dbReference type="EMBL" id="CAB5048826.1"/>
    </source>
</evidence>
<gene>
    <name evidence="2" type="ORF">UFOPK3241_00518</name>
    <name evidence="3" type="ORF">UFOPK4265_00457</name>
</gene>
<feature type="transmembrane region" description="Helical" evidence="1">
    <location>
        <begin position="20"/>
        <end position="40"/>
    </location>
</feature>
<keyword evidence="1" id="KW-1133">Transmembrane helix</keyword>
<protein>
    <submittedName>
        <fullName evidence="2">Unannotated protein</fullName>
    </submittedName>
</protein>
<dbReference type="AlphaFoldDB" id="A0A6J7B8Q5"/>
<keyword evidence="1" id="KW-0472">Membrane</keyword>
<dbReference type="EMBL" id="CAFBQK010000041">
    <property type="protein sequence ID" value="CAB5048826.1"/>
    <property type="molecule type" value="Genomic_DNA"/>
</dbReference>
<name>A0A6J7B8Q5_9ZZZZ</name>
<reference evidence="2" key="1">
    <citation type="submission" date="2020-05" db="EMBL/GenBank/DDBJ databases">
        <authorList>
            <person name="Chiriac C."/>
            <person name="Salcher M."/>
            <person name="Ghai R."/>
            <person name="Kavagutti S V."/>
        </authorList>
    </citation>
    <scope>NUCLEOTIDE SEQUENCE</scope>
</reference>